<dbReference type="SUPFAM" id="SSF47473">
    <property type="entry name" value="EF-hand"/>
    <property type="match status" value="1"/>
</dbReference>
<dbReference type="EMBL" id="CYPS01000064">
    <property type="protein sequence ID" value="CUH45075.1"/>
    <property type="molecule type" value="Genomic_DNA"/>
</dbReference>
<evidence type="ECO:0000313" key="4">
    <source>
        <dbReference type="Proteomes" id="UP000050786"/>
    </source>
</evidence>
<dbReference type="RefSeq" id="WP_058275235.1">
    <property type="nucleotide sequence ID" value="NZ_CYPS01000064.1"/>
</dbReference>
<dbReference type="InterPro" id="IPR011992">
    <property type="entry name" value="EF-hand-dom_pair"/>
</dbReference>
<dbReference type="Pfam" id="PF13202">
    <property type="entry name" value="EF-hand_5"/>
    <property type="match status" value="2"/>
</dbReference>
<evidence type="ECO:0000259" key="2">
    <source>
        <dbReference type="PROSITE" id="PS50222"/>
    </source>
</evidence>
<organism evidence="3 4">
    <name type="scientific">Ruegeria atlantica</name>
    <dbReference type="NCBI Taxonomy" id="81569"/>
    <lineage>
        <taxon>Bacteria</taxon>
        <taxon>Pseudomonadati</taxon>
        <taxon>Pseudomonadota</taxon>
        <taxon>Alphaproteobacteria</taxon>
        <taxon>Rhodobacterales</taxon>
        <taxon>Roseobacteraceae</taxon>
        <taxon>Ruegeria</taxon>
    </lineage>
</organism>
<sequence length="116" mass="12993">MVKTAILTTAFILLASATLAETVAELHEKELNAIDSNNDGFLSKDEFNTFSDYAFQAMDEDKNGTLGLEEAKPFLDIKQFQNVDRNNDRFISRSEYDQQMGDDFLAADQDGNGQLD</sequence>
<feature type="domain" description="EF-hand" evidence="2">
    <location>
        <begin position="46"/>
        <end position="81"/>
    </location>
</feature>
<feature type="chain" id="PRO_5006061292" evidence="1">
    <location>
        <begin position="21"/>
        <end position="116"/>
    </location>
</feature>
<dbReference type="Gene3D" id="1.10.238.10">
    <property type="entry name" value="EF-hand"/>
    <property type="match status" value="1"/>
</dbReference>
<keyword evidence="1" id="KW-0732">Signal</keyword>
<dbReference type="InterPro" id="IPR002048">
    <property type="entry name" value="EF_hand_dom"/>
</dbReference>
<evidence type="ECO:0000313" key="3">
    <source>
        <dbReference type="EMBL" id="CUH45075.1"/>
    </source>
</evidence>
<evidence type="ECO:0000256" key="1">
    <source>
        <dbReference type="SAM" id="SignalP"/>
    </source>
</evidence>
<dbReference type="AlphaFoldDB" id="A0A0P1E7U5"/>
<keyword evidence="4" id="KW-1185">Reference proteome</keyword>
<dbReference type="GO" id="GO:0005509">
    <property type="term" value="F:calcium ion binding"/>
    <property type="evidence" value="ECO:0007669"/>
    <property type="project" value="InterPro"/>
</dbReference>
<name>A0A0P1E7U5_9RHOB</name>
<gene>
    <name evidence="3" type="ORF">RUM4293_03985</name>
</gene>
<dbReference type="PROSITE" id="PS50222">
    <property type="entry name" value="EF_HAND_2"/>
    <property type="match status" value="1"/>
</dbReference>
<proteinExistence type="predicted"/>
<dbReference type="Proteomes" id="UP000050786">
    <property type="component" value="Unassembled WGS sequence"/>
</dbReference>
<feature type="signal peptide" evidence="1">
    <location>
        <begin position="1"/>
        <end position="20"/>
    </location>
</feature>
<reference evidence="4" key="1">
    <citation type="submission" date="2015-09" db="EMBL/GenBank/DDBJ databases">
        <authorList>
            <person name="Rodrigo-Torres L."/>
            <person name="Arahal D.R."/>
        </authorList>
    </citation>
    <scope>NUCLEOTIDE SEQUENCE [LARGE SCALE GENOMIC DNA]</scope>
    <source>
        <strain evidence="4">CECT 4293</strain>
    </source>
</reference>
<accession>A0A0P1E7U5</accession>
<protein>
    <submittedName>
        <fullName evidence="3">EF hand</fullName>
    </submittedName>
</protein>